<keyword evidence="5 7" id="KW-0472">Membrane</keyword>
<comment type="similarity">
    <text evidence="6">Belongs to the ThrE exporter (TC 2.A.79) family.</text>
</comment>
<dbReference type="Pfam" id="PF06738">
    <property type="entry name" value="ThrE"/>
    <property type="match status" value="1"/>
</dbReference>
<name>A0A1I0BZQ7_9FIRM</name>
<dbReference type="STRING" id="1120990.SAMN03080614_10534"/>
<feature type="domain" description="Threonine/serine exporter-like N-terminal" evidence="8">
    <location>
        <begin position="13"/>
        <end position="252"/>
    </location>
</feature>
<feature type="transmembrane region" description="Helical" evidence="7">
    <location>
        <begin position="199"/>
        <end position="217"/>
    </location>
</feature>
<organism evidence="9 10">
    <name type="scientific">Anaerobranca gottschalkii DSM 13577</name>
    <dbReference type="NCBI Taxonomy" id="1120990"/>
    <lineage>
        <taxon>Bacteria</taxon>
        <taxon>Bacillati</taxon>
        <taxon>Bacillota</taxon>
        <taxon>Clostridia</taxon>
        <taxon>Eubacteriales</taxon>
        <taxon>Proteinivoracaceae</taxon>
        <taxon>Anaerobranca</taxon>
    </lineage>
</organism>
<protein>
    <submittedName>
        <fullName evidence="9">Uncharacterized membrane protein YjjP, DUF1212 family</fullName>
    </submittedName>
</protein>
<keyword evidence="10" id="KW-1185">Reference proteome</keyword>
<dbReference type="PANTHER" id="PTHR34390">
    <property type="entry name" value="UPF0442 PROTEIN YJJB-RELATED"/>
    <property type="match status" value="1"/>
</dbReference>
<evidence type="ECO:0000256" key="6">
    <source>
        <dbReference type="ARBA" id="ARBA00034125"/>
    </source>
</evidence>
<evidence type="ECO:0000256" key="2">
    <source>
        <dbReference type="ARBA" id="ARBA00022475"/>
    </source>
</evidence>
<dbReference type="InterPro" id="IPR010619">
    <property type="entry name" value="ThrE-like_N"/>
</dbReference>
<reference evidence="10" key="1">
    <citation type="submission" date="2016-10" db="EMBL/GenBank/DDBJ databases">
        <authorList>
            <person name="Varghese N."/>
            <person name="Submissions S."/>
        </authorList>
    </citation>
    <scope>NUCLEOTIDE SEQUENCE [LARGE SCALE GENOMIC DNA]</scope>
    <source>
        <strain evidence="10">DSM 13577</strain>
    </source>
</reference>
<evidence type="ECO:0000256" key="3">
    <source>
        <dbReference type="ARBA" id="ARBA00022692"/>
    </source>
</evidence>
<proteinExistence type="inferred from homology"/>
<evidence type="ECO:0000313" key="10">
    <source>
        <dbReference type="Proteomes" id="UP000243819"/>
    </source>
</evidence>
<dbReference type="GO" id="GO:0005886">
    <property type="term" value="C:plasma membrane"/>
    <property type="evidence" value="ECO:0007669"/>
    <property type="project" value="UniProtKB-SubCell"/>
</dbReference>
<evidence type="ECO:0000256" key="1">
    <source>
        <dbReference type="ARBA" id="ARBA00004651"/>
    </source>
</evidence>
<keyword evidence="4 7" id="KW-1133">Transmembrane helix</keyword>
<dbReference type="AlphaFoldDB" id="A0A1I0BZQ7"/>
<sequence>MEERLSFKDAIIVALYAGEIMLRNGAETYRVEETMCYILKALGVNYTESFVTPTGIFLSCDNPEDKNPYSVIKRIKNRSLNLQKVSEVNNFSRKIVAGEIPLKEAMSILRQIDKAPGYNRVLRAFSASLLAASFSMLLGGTKFDFLPAFITSLAVQGTVLNFEKNSFSYFLTNIAGGFVAAVMAILFSEFGWGNSIDKTIIGSIMTLVPGVAITNAVRDSISGDLMSGTARAAEAFLVAIAIASGVGIALKFWIDIF</sequence>
<accession>A0A1I0BZQ7</accession>
<gene>
    <name evidence="9" type="ORF">SAMN03080614_10534</name>
</gene>
<dbReference type="GO" id="GO:0022857">
    <property type="term" value="F:transmembrane transporter activity"/>
    <property type="evidence" value="ECO:0007669"/>
    <property type="project" value="InterPro"/>
</dbReference>
<keyword evidence="2" id="KW-1003">Cell membrane</keyword>
<dbReference type="PANTHER" id="PTHR34390:SF2">
    <property type="entry name" value="SUCCINATE TRANSPORTER SUBUNIT YJJP-RELATED"/>
    <property type="match status" value="1"/>
</dbReference>
<dbReference type="Proteomes" id="UP000243819">
    <property type="component" value="Unassembled WGS sequence"/>
</dbReference>
<dbReference type="InterPro" id="IPR050539">
    <property type="entry name" value="ThrE_Dicarb/AminoAcid_Exp"/>
</dbReference>
<keyword evidence="3 7" id="KW-0812">Transmembrane</keyword>
<dbReference type="OrthoDB" id="9813917at2"/>
<feature type="transmembrane region" description="Helical" evidence="7">
    <location>
        <begin position="169"/>
        <end position="187"/>
    </location>
</feature>
<evidence type="ECO:0000256" key="5">
    <source>
        <dbReference type="ARBA" id="ARBA00023136"/>
    </source>
</evidence>
<feature type="transmembrane region" description="Helical" evidence="7">
    <location>
        <begin position="229"/>
        <end position="254"/>
    </location>
</feature>
<dbReference type="RefSeq" id="WP_091351318.1">
    <property type="nucleotide sequence ID" value="NZ_FOIF01000053.1"/>
</dbReference>
<evidence type="ECO:0000259" key="8">
    <source>
        <dbReference type="Pfam" id="PF06738"/>
    </source>
</evidence>
<dbReference type="EMBL" id="FOIF01000053">
    <property type="protein sequence ID" value="SET12521.1"/>
    <property type="molecule type" value="Genomic_DNA"/>
</dbReference>
<evidence type="ECO:0000313" key="9">
    <source>
        <dbReference type="EMBL" id="SET12521.1"/>
    </source>
</evidence>
<dbReference type="GO" id="GO:0015744">
    <property type="term" value="P:succinate transport"/>
    <property type="evidence" value="ECO:0007669"/>
    <property type="project" value="TreeGrafter"/>
</dbReference>
<comment type="subcellular location">
    <subcellularLocation>
        <location evidence="1">Cell membrane</location>
        <topology evidence="1">Multi-pass membrane protein</topology>
    </subcellularLocation>
</comment>
<evidence type="ECO:0000256" key="4">
    <source>
        <dbReference type="ARBA" id="ARBA00022989"/>
    </source>
</evidence>
<evidence type="ECO:0000256" key="7">
    <source>
        <dbReference type="SAM" id="Phobius"/>
    </source>
</evidence>